<dbReference type="Pfam" id="PF02424">
    <property type="entry name" value="ApbE"/>
    <property type="match status" value="1"/>
</dbReference>
<dbReference type="SUPFAM" id="SSF143631">
    <property type="entry name" value="ApbE-like"/>
    <property type="match status" value="1"/>
</dbReference>
<dbReference type="EMBL" id="JAAVJH010000004">
    <property type="protein sequence ID" value="NJR78533.1"/>
    <property type="molecule type" value="Genomic_DNA"/>
</dbReference>
<evidence type="ECO:0000256" key="1">
    <source>
        <dbReference type="ARBA" id="ARBA00001946"/>
    </source>
</evidence>
<dbReference type="InterPro" id="IPR024932">
    <property type="entry name" value="ApbE"/>
</dbReference>
<keyword evidence="4" id="KW-0285">Flavoprotein</keyword>
<dbReference type="PANTHER" id="PTHR30040:SF2">
    <property type="entry name" value="FAD:PROTEIN FMN TRANSFERASE"/>
    <property type="match status" value="1"/>
</dbReference>
<dbReference type="RefSeq" id="WP_168134075.1">
    <property type="nucleotide sequence ID" value="NZ_JAAVJH010000004.1"/>
</dbReference>
<comment type="cofactor">
    <cofactor evidence="1">
        <name>Mg(2+)</name>
        <dbReference type="ChEBI" id="CHEBI:18420"/>
    </cofactor>
</comment>
<organism evidence="11 12">
    <name type="scientific">Sphingomonas corticis</name>
    <dbReference type="NCBI Taxonomy" id="2722791"/>
    <lineage>
        <taxon>Bacteria</taxon>
        <taxon>Pseudomonadati</taxon>
        <taxon>Pseudomonadota</taxon>
        <taxon>Alphaproteobacteria</taxon>
        <taxon>Sphingomonadales</taxon>
        <taxon>Sphingomonadaceae</taxon>
        <taxon>Sphingomonas</taxon>
    </lineage>
</organism>
<evidence type="ECO:0000256" key="3">
    <source>
        <dbReference type="ARBA" id="ARBA00016337"/>
    </source>
</evidence>
<keyword evidence="6" id="KW-0479">Metal-binding</keyword>
<dbReference type="EC" id="2.7.1.180" evidence="2"/>
<dbReference type="GO" id="GO:0016740">
    <property type="term" value="F:transferase activity"/>
    <property type="evidence" value="ECO:0007669"/>
    <property type="project" value="UniProtKB-KW"/>
</dbReference>
<evidence type="ECO:0000256" key="8">
    <source>
        <dbReference type="ARBA" id="ARBA00022842"/>
    </source>
</evidence>
<keyword evidence="7" id="KW-0274">FAD</keyword>
<dbReference type="PANTHER" id="PTHR30040">
    <property type="entry name" value="THIAMINE BIOSYNTHESIS LIPOPROTEIN APBE"/>
    <property type="match status" value="1"/>
</dbReference>
<keyword evidence="5 11" id="KW-0808">Transferase</keyword>
<evidence type="ECO:0000256" key="6">
    <source>
        <dbReference type="ARBA" id="ARBA00022723"/>
    </source>
</evidence>
<dbReference type="InterPro" id="IPR003374">
    <property type="entry name" value="ApbE-like_sf"/>
</dbReference>
<dbReference type="Gene3D" id="3.10.520.10">
    <property type="entry name" value="ApbE-like domains"/>
    <property type="match status" value="2"/>
</dbReference>
<evidence type="ECO:0000256" key="7">
    <source>
        <dbReference type="ARBA" id="ARBA00022827"/>
    </source>
</evidence>
<keyword evidence="12" id="KW-1185">Reference proteome</keyword>
<gene>
    <name evidence="11" type="ORF">HBH26_08045</name>
</gene>
<evidence type="ECO:0000256" key="5">
    <source>
        <dbReference type="ARBA" id="ARBA00022679"/>
    </source>
</evidence>
<name>A0ABX1CNL3_9SPHN</name>
<evidence type="ECO:0000256" key="10">
    <source>
        <dbReference type="ARBA" id="ARBA00048540"/>
    </source>
</evidence>
<sequence>MTRARIERFAAMGTRVELHAFDGATPAALADARRAVEAVDDALTIHRPSPLVALNEALLAGREAAVTDAILLDALDAAAAAHVATFGLFDVAADRRTGGNWTMVRFDRAGGTVAASRPLALDFGGLGKGLALDRAGAVLRDAGVTSALLSAGESSILAFGPHPLGGGWPFAIPHPIDADATLLEIELRDQSLSISATVGVGTDAPERAALLRPGEPAAIAPPACAVAIAESGAAAEALSTALVVADPARAARLLRDRRDTRFRFDLAHQESRVA</sequence>
<comment type="catalytic activity">
    <reaction evidence="10">
        <text>L-threonyl-[protein] + FAD = FMN-L-threonyl-[protein] + AMP + H(+)</text>
        <dbReference type="Rhea" id="RHEA:36847"/>
        <dbReference type="Rhea" id="RHEA-COMP:11060"/>
        <dbReference type="Rhea" id="RHEA-COMP:11061"/>
        <dbReference type="ChEBI" id="CHEBI:15378"/>
        <dbReference type="ChEBI" id="CHEBI:30013"/>
        <dbReference type="ChEBI" id="CHEBI:57692"/>
        <dbReference type="ChEBI" id="CHEBI:74257"/>
        <dbReference type="ChEBI" id="CHEBI:456215"/>
        <dbReference type="EC" id="2.7.1.180"/>
    </reaction>
</comment>
<protein>
    <recommendedName>
        <fullName evidence="3">FAD:protein FMN transferase</fullName>
        <ecNumber evidence="2">2.7.1.180</ecNumber>
    </recommendedName>
    <alternativeName>
        <fullName evidence="9">Flavin transferase</fullName>
    </alternativeName>
</protein>
<evidence type="ECO:0000256" key="2">
    <source>
        <dbReference type="ARBA" id="ARBA00011955"/>
    </source>
</evidence>
<reference evidence="11 12" key="1">
    <citation type="submission" date="2020-03" db="EMBL/GenBank/DDBJ databases">
        <authorList>
            <person name="Wang L."/>
            <person name="He N."/>
            <person name="Li Y."/>
            <person name="Fang Y."/>
            <person name="Zhang F."/>
        </authorList>
    </citation>
    <scope>NUCLEOTIDE SEQUENCE [LARGE SCALE GENOMIC DNA]</scope>
    <source>
        <strain evidence="11 12">36D10-4-7</strain>
    </source>
</reference>
<evidence type="ECO:0000313" key="12">
    <source>
        <dbReference type="Proteomes" id="UP000732399"/>
    </source>
</evidence>
<evidence type="ECO:0000256" key="4">
    <source>
        <dbReference type="ARBA" id="ARBA00022630"/>
    </source>
</evidence>
<evidence type="ECO:0000256" key="9">
    <source>
        <dbReference type="ARBA" id="ARBA00031306"/>
    </source>
</evidence>
<evidence type="ECO:0000313" key="11">
    <source>
        <dbReference type="EMBL" id="NJR78533.1"/>
    </source>
</evidence>
<proteinExistence type="predicted"/>
<accession>A0ABX1CNL3</accession>
<keyword evidence="8" id="KW-0460">Magnesium</keyword>
<dbReference type="Proteomes" id="UP000732399">
    <property type="component" value="Unassembled WGS sequence"/>
</dbReference>
<comment type="caution">
    <text evidence="11">The sequence shown here is derived from an EMBL/GenBank/DDBJ whole genome shotgun (WGS) entry which is preliminary data.</text>
</comment>